<dbReference type="Pfam" id="PF00249">
    <property type="entry name" value="Myb_DNA-binding"/>
    <property type="match status" value="1"/>
</dbReference>
<reference evidence="2" key="1">
    <citation type="submission" date="2023-06" db="EMBL/GenBank/DDBJ databases">
        <authorList>
            <person name="Kurt Z."/>
        </authorList>
    </citation>
    <scope>NUCLEOTIDE SEQUENCE</scope>
</reference>
<protein>
    <submittedName>
        <fullName evidence="2">SANT/Myb domain</fullName>
    </submittedName>
    <submittedName>
        <fullName evidence="3">SANT/Myb_domain</fullName>
    </submittedName>
</protein>
<proteinExistence type="predicted"/>
<evidence type="ECO:0000313" key="2">
    <source>
        <dbReference type="EMBL" id="CAI9927583.1"/>
    </source>
</evidence>
<feature type="domain" description="Myb-like" evidence="1">
    <location>
        <begin position="11"/>
        <end position="58"/>
    </location>
</feature>
<reference evidence="3 4" key="2">
    <citation type="submission" date="2024-07" db="EMBL/GenBank/DDBJ databases">
        <authorList>
            <person name="Akdeniz Z."/>
        </authorList>
    </citation>
    <scope>NUCLEOTIDE SEQUENCE [LARGE SCALE GENOMIC DNA]</scope>
</reference>
<evidence type="ECO:0000313" key="4">
    <source>
        <dbReference type="Proteomes" id="UP001642409"/>
    </source>
</evidence>
<dbReference type="SMART" id="SM00717">
    <property type="entry name" value="SANT"/>
    <property type="match status" value="1"/>
</dbReference>
<gene>
    <name evidence="2" type="ORF">HINF_LOCUS15228</name>
    <name evidence="3" type="ORF">HINF_LOCUS73302</name>
</gene>
<comment type="caution">
    <text evidence="2">The sequence shown here is derived from an EMBL/GenBank/DDBJ whole genome shotgun (WGS) entry which is preliminary data.</text>
</comment>
<name>A0AA86U1F3_9EUKA</name>
<dbReference type="CDD" id="cd00167">
    <property type="entry name" value="SANT"/>
    <property type="match status" value="1"/>
</dbReference>
<dbReference type="AlphaFoldDB" id="A0AA86U1F3"/>
<evidence type="ECO:0000313" key="3">
    <source>
        <dbReference type="EMBL" id="CAL6105520.1"/>
    </source>
</evidence>
<dbReference type="Proteomes" id="UP001642409">
    <property type="component" value="Unassembled WGS sequence"/>
</dbReference>
<sequence>MNLYPVQSNSSKKKWTEQEIQQFFCYYELYGNDFHSYTKHIDRTHSQIKSFFHNWLRKQPPEVQQRYILGIRGGKRVPFRNSTQITSAPSEIQKELIKQELNNKDNTTITQPHNNIENQKNDSNIFIANSKETDDIPQQLINLLRNIK</sequence>
<evidence type="ECO:0000259" key="1">
    <source>
        <dbReference type="SMART" id="SM00717"/>
    </source>
</evidence>
<dbReference type="EMBL" id="CAXDID020000597">
    <property type="protein sequence ID" value="CAL6105520.1"/>
    <property type="molecule type" value="Genomic_DNA"/>
</dbReference>
<accession>A0AA86U1F3</accession>
<dbReference type="SUPFAM" id="SSF46689">
    <property type="entry name" value="Homeodomain-like"/>
    <property type="match status" value="1"/>
</dbReference>
<dbReference type="InterPro" id="IPR001005">
    <property type="entry name" value="SANT/Myb"/>
</dbReference>
<keyword evidence="4" id="KW-1185">Reference proteome</keyword>
<dbReference type="InterPro" id="IPR009057">
    <property type="entry name" value="Homeodomain-like_sf"/>
</dbReference>
<dbReference type="EMBL" id="CATOUU010000381">
    <property type="protein sequence ID" value="CAI9927583.1"/>
    <property type="molecule type" value="Genomic_DNA"/>
</dbReference>
<dbReference type="Gene3D" id="1.10.10.60">
    <property type="entry name" value="Homeodomain-like"/>
    <property type="match status" value="1"/>
</dbReference>
<organism evidence="2">
    <name type="scientific">Hexamita inflata</name>
    <dbReference type="NCBI Taxonomy" id="28002"/>
    <lineage>
        <taxon>Eukaryota</taxon>
        <taxon>Metamonada</taxon>
        <taxon>Diplomonadida</taxon>
        <taxon>Hexamitidae</taxon>
        <taxon>Hexamitinae</taxon>
        <taxon>Hexamita</taxon>
    </lineage>
</organism>